<organism evidence="1 2">
    <name type="scientific">Sphingomonas melonis TY</name>
    <dbReference type="NCBI Taxonomy" id="621456"/>
    <lineage>
        <taxon>Bacteria</taxon>
        <taxon>Pseudomonadati</taxon>
        <taxon>Pseudomonadota</taxon>
        <taxon>Alphaproteobacteria</taxon>
        <taxon>Sphingomonadales</taxon>
        <taxon>Sphingomonadaceae</taxon>
        <taxon>Sphingomonas</taxon>
    </lineage>
</organism>
<comment type="caution">
    <text evidence="1">The sequence shown here is derived from an EMBL/GenBank/DDBJ whole genome shotgun (WGS) entry which is preliminary data.</text>
</comment>
<name>A0A175Y6G8_9SPHN</name>
<evidence type="ECO:0000313" key="1">
    <source>
        <dbReference type="EMBL" id="KZB96187.1"/>
    </source>
</evidence>
<keyword evidence="2" id="KW-1185">Reference proteome</keyword>
<protein>
    <submittedName>
        <fullName evidence="1">Uncharacterized protein</fullName>
    </submittedName>
</protein>
<dbReference type="AlphaFoldDB" id="A0A175Y6G8"/>
<dbReference type="EMBL" id="LQCK02000005">
    <property type="protein sequence ID" value="KZB96187.1"/>
    <property type="molecule type" value="Genomic_DNA"/>
</dbReference>
<gene>
    <name evidence="1" type="ORF">AVM11_14375</name>
</gene>
<dbReference type="OrthoDB" id="7470909at2"/>
<dbReference type="Proteomes" id="UP000078460">
    <property type="component" value="Unassembled WGS sequence"/>
</dbReference>
<dbReference type="RefSeq" id="WP_062126531.1">
    <property type="nucleotide sequence ID" value="NZ_CP017578.1"/>
</dbReference>
<reference evidence="1" key="1">
    <citation type="submission" date="2016-03" db="EMBL/GenBank/DDBJ databases">
        <title>Sphingomonas melonis TY, whole genome shotgun sequencing.</title>
        <authorList>
            <person name="Wang H."/>
            <person name="Zhu P."/>
        </authorList>
    </citation>
    <scope>NUCLEOTIDE SEQUENCE [LARGE SCALE GENOMIC DNA]</scope>
    <source>
        <strain evidence="1">TY</strain>
    </source>
</reference>
<accession>A0A175Y6G8</accession>
<proteinExistence type="predicted"/>
<evidence type="ECO:0000313" key="2">
    <source>
        <dbReference type="Proteomes" id="UP000078460"/>
    </source>
</evidence>
<sequence>MSAPFSPIALRRRPALERRALAMLRGDEQHFHADEDARASEPSRQAAKSQALFFAELRRVAARHGITVLPPGSRLVGEGEMLLLTWLAQEQRITSHGRAIPADPLLIAAVARCAGLLDALGIHLGPNTLYGARLRGNHASGAGSAL</sequence>